<dbReference type="AlphaFoldDB" id="A0AAV4RUQ2"/>
<evidence type="ECO:0000313" key="2">
    <source>
        <dbReference type="Proteomes" id="UP001054837"/>
    </source>
</evidence>
<accession>A0AAV4RUQ2</accession>
<proteinExistence type="predicted"/>
<keyword evidence="2" id="KW-1185">Reference proteome</keyword>
<comment type="caution">
    <text evidence="1">The sequence shown here is derived from an EMBL/GenBank/DDBJ whole genome shotgun (WGS) entry which is preliminary data.</text>
</comment>
<sequence>MCFDVTTSFVQQDISKAYVMMRMEVVICVLVYGFTVSYVNTEPFGSLIGIRTEFHQFENVTGYPLDRYGLLVASNTCKFCMTIHGHMLQTDKGNLKQKFLPYPTWLQDLAPPDCNLFRLTKMHLLENMSLIVNVSQKFPINEKTATFRQMDETKIESKT</sequence>
<dbReference type="Proteomes" id="UP001054837">
    <property type="component" value="Unassembled WGS sequence"/>
</dbReference>
<protein>
    <submittedName>
        <fullName evidence="1">Uncharacterized protein</fullName>
    </submittedName>
</protein>
<evidence type="ECO:0000313" key="1">
    <source>
        <dbReference type="EMBL" id="GIY24854.1"/>
    </source>
</evidence>
<organism evidence="1 2">
    <name type="scientific">Caerostris darwini</name>
    <dbReference type="NCBI Taxonomy" id="1538125"/>
    <lineage>
        <taxon>Eukaryota</taxon>
        <taxon>Metazoa</taxon>
        <taxon>Ecdysozoa</taxon>
        <taxon>Arthropoda</taxon>
        <taxon>Chelicerata</taxon>
        <taxon>Arachnida</taxon>
        <taxon>Araneae</taxon>
        <taxon>Araneomorphae</taxon>
        <taxon>Entelegynae</taxon>
        <taxon>Araneoidea</taxon>
        <taxon>Araneidae</taxon>
        <taxon>Caerostris</taxon>
    </lineage>
</organism>
<dbReference type="EMBL" id="BPLQ01006749">
    <property type="protein sequence ID" value="GIY24854.1"/>
    <property type="molecule type" value="Genomic_DNA"/>
</dbReference>
<gene>
    <name evidence="1" type="ORF">CDAR_613521</name>
</gene>
<reference evidence="1 2" key="1">
    <citation type="submission" date="2021-06" db="EMBL/GenBank/DDBJ databases">
        <title>Caerostris darwini draft genome.</title>
        <authorList>
            <person name="Kono N."/>
            <person name="Arakawa K."/>
        </authorList>
    </citation>
    <scope>NUCLEOTIDE SEQUENCE [LARGE SCALE GENOMIC DNA]</scope>
</reference>
<name>A0AAV4RUQ2_9ARAC</name>